<dbReference type="InterPro" id="IPR023170">
    <property type="entry name" value="HhH_base_excis_C"/>
</dbReference>
<dbReference type="Gene3D" id="3.90.79.10">
    <property type="entry name" value="Nucleoside Triphosphate Pyrophosphohydrolase"/>
    <property type="match status" value="1"/>
</dbReference>
<dbReference type="GO" id="GO:0051539">
    <property type="term" value="F:4 iron, 4 sulfur cluster binding"/>
    <property type="evidence" value="ECO:0007669"/>
    <property type="project" value="UniProtKB-UniRule"/>
</dbReference>
<name>A0A0M8MXA0_9BASI</name>
<protein>
    <recommendedName>
        <fullName evidence="4 13">Adenine DNA glycosylase</fullName>
        <ecNumber evidence="3 13">3.2.2.31</ecNumber>
    </recommendedName>
</protein>
<comment type="catalytic activity">
    <reaction evidence="1 13">
        <text>Hydrolyzes free adenine bases from 7,8-dihydro-8-oxoguanine:adenine mismatched double-stranded DNA, leaving an apurinic site.</text>
        <dbReference type="EC" id="3.2.2.31"/>
    </reaction>
</comment>
<comment type="similarity">
    <text evidence="2 13">Belongs to the Nth/MutY family.</text>
</comment>
<accession>A0A0M8MXA0</accession>
<keyword evidence="6" id="KW-0479">Metal-binding</keyword>
<keyword evidence="11" id="KW-0234">DNA repair</keyword>
<keyword evidence="17" id="KW-1185">Reference proteome</keyword>
<evidence type="ECO:0000256" key="13">
    <source>
        <dbReference type="RuleBase" id="RU365096"/>
    </source>
</evidence>
<dbReference type="GO" id="GO:0006298">
    <property type="term" value="P:mismatch repair"/>
    <property type="evidence" value="ECO:0007669"/>
    <property type="project" value="TreeGrafter"/>
</dbReference>
<dbReference type="FunFam" id="1.10.340.30:FF:000002">
    <property type="entry name" value="Adenine DNA glycosylase"/>
    <property type="match status" value="1"/>
</dbReference>
<dbReference type="Proteomes" id="UP000037751">
    <property type="component" value="Unassembled WGS sequence"/>
</dbReference>
<evidence type="ECO:0000259" key="15">
    <source>
        <dbReference type="SMART" id="SM00478"/>
    </source>
</evidence>
<sequence>MPWRKPWIDLAEPEAKKGGGGEGRQDLQRRAYEVWISEIMLQQTRVETVRKYWLAWMDKWPTIEALAHASVDDVLSAWRGLGYYGRARRIHEAAQKVMNDSELQGQLPEYASELSKHIPGVGPYTAGAISSIVFGHATPILDGNIARVLCRQAGLYADPRAKSTTDLQWELARMLVEAVSPDRPSGVPGRWNQGLMELGSTHCTPTNPGCETCPIQATCAAYIEGQVYEKKGTSSARAERDIEDLCTICQPLPDPADAGDDADDPPPSSPPRKKKLQQMTLMGTTMKTAEPKKARAKMASAIKYAQLFPMRIPKQAPRTEHRLVCIVRTTGKTPRYLLVKRPDQGLLASLWEFPTTTLNHDEDKDVSALANAYIQTLAIPPPTAGDSPYMTLQVNRIQSLGTVRHEFSHLHWLMYAVLVDVTCHAASGASDIDISRLQWQTTGGVEAASMGTGLRRCWSLVPTDEPCQ</sequence>
<dbReference type="OrthoDB" id="10248838at2759"/>
<dbReference type="PANTHER" id="PTHR42944">
    <property type="entry name" value="ADENINE DNA GLYCOSYLASE"/>
    <property type="match status" value="1"/>
</dbReference>
<dbReference type="GO" id="GO:0034039">
    <property type="term" value="F:8-oxo-7,8-dihydroguanine DNA N-glycosylase activity"/>
    <property type="evidence" value="ECO:0007669"/>
    <property type="project" value="TreeGrafter"/>
</dbReference>
<dbReference type="GO" id="GO:0035485">
    <property type="term" value="F:adenine/guanine mispair binding"/>
    <property type="evidence" value="ECO:0007669"/>
    <property type="project" value="TreeGrafter"/>
</dbReference>
<dbReference type="STRING" id="77020.A0A0M8MXA0"/>
<evidence type="ECO:0000256" key="10">
    <source>
        <dbReference type="ARBA" id="ARBA00023014"/>
    </source>
</evidence>
<evidence type="ECO:0000313" key="17">
    <source>
        <dbReference type="Proteomes" id="UP000037751"/>
    </source>
</evidence>
<dbReference type="Gene3D" id="1.10.1670.10">
    <property type="entry name" value="Helix-hairpin-Helix base-excision DNA repair enzymes (C-terminal)"/>
    <property type="match status" value="1"/>
</dbReference>
<dbReference type="GeneID" id="28728433"/>
<gene>
    <name evidence="16" type="ORF">Malapachy_2065</name>
</gene>
<comment type="caution">
    <text evidence="16">The sequence shown here is derived from an EMBL/GenBank/DDBJ whole genome shotgun (WGS) entry which is preliminary data.</text>
</comment>
<dbReference type="SMART" id="SM00478">
    <property type="entry name" value="ENDO3c"/>
    <property type="match status" value="1"/>
</dbReference>
<dbReference type="Pfam" id="PF14815">
    <property type="entry name" value="NUDIX_4"/>
    <property type="match status" value="1"/>
</dbReference>
<dbReference type="InterPro" id="IPR003265">
    <property type="entry name" value="HhH-GPD_domain"/>
</dbReference>
<evidence type="ECO:0000256" key="7">
    <source>
        <dbReference type="ARBA" id="ARBA00022763"/>
    </source>
</evidence>
<dbReference type="EMBL" id="LGAV01000002">
    <property type="protein sequence ID" value="KOS15391.1"/>
    <property type="molecule type" value="Genomic_DNA"/>
</dbReference>
<dbReference type="GO" id="GO:0032357">
    <property type="term" value="F:oxidized purine DNA binding"/>
    <property type="evidence" value="ECO:0007669"/>
    <property type="project" value="TreeGrafter"/>
</dbReference>
<dbReference type="InterPro" id="IPR015797">
    <property type="entry name" value="NUDIX_hydrolase-like_dom_sf"/>
</dbReference>
<dbReference type="PROSITE" id="PS00764">
    <property type="entry name" value="ENDONUCLEASE_III_1"/>
    <property type="match status" value="1"/>
</dbReference>
<feature type="domain" description="HhH-GPD" evidence="15">
    <location>
        <begin position="40"/>
        <end position="201"/>
    </location>
</feature>
<dbReference type="SMART" id="SM00525">
    <property type="entry name" value="FES"/>
    <property type="match status" value="1"/>
</dbReference>
<dbReference type="GO" id="GO:0046872">
    <property type="term" value="F:metal ion binding"/>
    <property type="evidence" value="ECO:0007669"/>
    <property type="project" value="UniProtKB-UniRule"/>
</dbReference>
<keyword evidence="8" id="KW-0378">Hydrolase</keyword>
<dbReference type="SUPFAM" id="SSF48150">
    <property type="entry name" value="DNA-glycosylase"/>
    <property type="match status" value="1"/>
</dbReference>
<dbReference type="InterPro" id="IPR029119">
    <property type="entry name" value="MutY_C"/>
</dbReference>
<keyword evidence="12 13" id="KW-0326">Glycosidase</keyword>
<evidence type="ECO:0000256" key="5">
    <source>
        <dbReference type="ARBA" id="ARBA00022485"/>
    </source>
</evidence>
<dbReference type="GO" id="GO:0005634">
    <property type="term" value="C:nucleus"/>
    <property type="evidence" value="ECO:0007669"/>
    <property type="project" value="TreeGrafter"/>
</dbReference>
<evidence type="ECO:0000256" key="1">
    <source>
        <dbReference type="ARBA" id="ARBA00000843"/>
    </source>
</evidence>
<dbReference type="Gene3D" id="1.10.340.30">
    <property type="entry name" value="Hypothetical protein, domain 2"/>
    <property type="match status" value="1"/>
</dbReference>
<evidence type="ECO:0000313" key="16">
    <source>
        <dbReference type="EMBL" id="KOS15391.1"/>
    </source>
</evidence>
<dbReference type="InterPro" id="IPR044298">
    <property type="entry name" value="MIG/MutY"/>
</dbReference>
<evidence type="ECO:0000256" key="6">
    <source>
        <dbReference type="ARBA" id="ARBA00022723"/>
    </source>
</evidence>
<keyword evidence="10" id="KW-0411">Iron-sulfur</keyword>
<keyword evidence="5" id="KW-0004">4Fe-4S</keyword>
<proteinExistence type="inferred from homology"/>
<evidence type="ECO:0000256" key="2">
    <source>
        <dbReference type="ARBA" id="ARBA00008343"/>
    </source>
</evidence>
<dbReference type="AlphaFoldDB" id="A0A0M8MXA0"/>
<evidence type="ECO:0000256" key="8">
    <source>
        <dbReference type="ARBA" id="ARBA00022801"/>
    </source>
</evidence>
<dbReference type="InterPro" id="IPR011257">
    <property type="entry name" value="DNA_glycosylase"/>
</dbReference>
<evidence type="ECO:0000256" key="12">
    <source>
        <dbReference type="ARBA" id="ARBA00023295"/>
    </source>
</evidence>
<dbReference type="GO" id="GO:0000701">
    <property type="term" value="F:purine-specific mismatch base pair DNA N-glycosylase activity"/>
    <property type="evidence" value="ECO:0007669"/>
    <property type="project" value="UniProtKB-EC"/>
</dbReference>
<feature type="region of interest" description="Disordered" evidence="14">
    <location>
        <begin position="253"/>
        <end position="277"/>
    </location>
</feature>
<evidence type="ECO:0000256" key="4">
    <source>
        <dbReference type="ARBA" id="ARBA00022023"/>
    </source>
</evidence>
<keyword evidence="7 13" id="KW-0227">DNA damage</keyword>
<dbReference type="CDD" id="cd00056">
    <property type="entry name" value="ENDO3c"/>
    <property type="match status" value="1"/>
</dbReference>
<dbReference type="RefSeq" id="XP_017993023.1">
    <property type="nucleotide sequence ID" value="XM_018136558.1"/>
</dbReference>
<dbReference type="Pfam" id="PF00730">
    <property type="entry name" value="HhH-GPD"/>
    <property type="match status" value="1"/>
</dbReference>
<dbReference type="InterPro" id="IPR003651">
    <property type="entry name" value="Endonuclease3_FeS-loop_motif"/>
</dbReference>
<keyword evidence="9 13" id="KW-0408">Iron</keyword>
<organism evidence="16 17">
    <name type="scientific">Malassezia pachydermatis</name>
    <dbReference type="NCBI Taxonomy" id="77020"/>
    <lineage>
        <taxon>Eukaryota</taxon>
        <taxon>Fungi</taxon>
        <taxon>Dikarya</taxon>
        <taxon>Basidiomycota</taxon>
        <taxon>Ustilaginomycotina</taxon>
        <taxon>Malasseziomycetes</taxon>
        <taxon>Malasseziales</taxon>
        <taxon>Malasseziaceae</taxon>
        <taxon>Malassezia</taxon>
    </lineage>
</organism>
<dbReference type="GO" id="GO:0006285">
    <property type="term" value="P:base-excision repair, AP site formation"/>
    <property type="evidence" value="ECO:0007669"/>
    <property type="project" value="UniProtKB-ARBA"/>
</dbReference>
<evidence type="ECO:0000256" key="14">
    <source>
        <dbReference type="SAM" id="MobiDB-lite"/>
    </source>
</evidence>
<comment type="cofactor">
    <cofactor evidence="13">
        <name>[4Fe-4S] cluster</name>
        <dbReference type="ChEBI" id="CHEBI:49883"/>
    </cofactor>
    <text evidence="13">Binds 1 [4Fe-4S] cluster.</text>
</comment>
<evidence type="ECO:0000256" key="11">
    <source>
        <dbReference type="ARBA" id="ARBA00023204"/>
    </source>
</evidence>
<dbReference type="EC" id="3.2.2.31" evidence="3 13"/>
<evidence type="ECO:0000256" key="9">
    <source>
        <dbReference type="ARBA" id="ARBA00023004"/>
    </source>
</evidence>
<evidence type="ECO:0000256" key="3">
    <source>
        <dbReference type="ARBA" id="ARBA00012045"/>
    </source>
</evidence>
<dbReference type="CDD" id="cd03431">
    <property type="entry name" value="NUDIX_DNA_Glycosylase_C-MutY"/>
    <property type="match status" value="1"/>
</dbReference>
<dbReference type="VEuPathDB" id="FungiDB:Malapachy_2065"/>
<reference evidence="16 17" key="1">
    <citation type="submission" date="2015-07" db="EMBL/GenBank/DDBJ databases">
        <title>Draft Genome Sequence of Malassezia furfur CBS1878 and Malassezia pachydermatis CBS1879.</title>
        <authorList>
            <person name="Triana S."/>
            <person name="Ohm R."/>
            <person name="Gonzalez A."/>
            <person name="DeCock H."/>
            <person name="Restrepo S."/>
            <person name="Celis A."/>
        </authorList>
    </citation>
    <scope>NUCLEOTIDE SEQUENCE [LARGE SCALE GENOMIC DNA]</scope>
    <source>
        <strain evidence="16 17">CBS 1879</strain>
    </source>
</reference>
<dbReference type="InterPro" id="IPR004035">
    <property type="entry name" value="Endouclease-III_FeS-bd_BS"/>
</dbReference>
<comment type="function">
    <text evidence="13">Adenine glycosylase active on G-A mispairs.</text>
</comment>
<dbReference type="SUPFAM" id="SSF55811">
    <property type="entry name" value="Nudix"/>
    <property type="match status" value="1"/>
</dbReference>
<dbReference type="PANTHER" id="PTHR42944:SF1">
    <property type="entry name" value="ADENINE DNA GLYCOSYLASE"/>
    <property type="match status" value="1"/>
</dbReference>